<reference evidence="2 3" key="1">
    <citation type="journal article" date="2012" name="BMC Genomics">
        <title>Sequencing the genome of Marssonina brunnea reveals fungus-poplar co-evolution.</title>
        <authorList>
            <person name="Zhu S."/>
            <person name="Cao Y.-Z."/>
            <person name="Jiang C."/>
            <person name="Tan B.-Y."/>
            <person name="Wang Z."/>
            <person name="Feng S."/>
            <person name="Zhang L."/>
            <person name="Su X.-H."/>
            <person name="Brejova B."/>
            <person name="Vinar T."/>
            <person name="Xu M."/>
            <person name="Wang M.-X."/>
            <person name="Zhang S.-G."/>
            <person name="Huang M.-R."/>
            <person name="Wu R."/>
            <person name="Zhou Y."/>
        </authorList>
    </citation>
    <scope>NUCLEOTIDE SEQUENCE [LARGE SCALE GENOMIC DNA]</scope>
    <source>
        <strain evidence="2 3">MB_m1</strain>
    </source>
</reference>
<accession>K1X3G0</accession>
<dbReference type="OrthoDB" id="4357148at2759"/>
<dbReference type="Proteomes" id="UP000006753">
    <property type="component" value="Unassembled WGS sequence"/>
</dbReference>
<feature type="region of interest" description="Disordered" evidence="1">
    <location>
        <begin position="1"/>
        <end position="98"/>
    </location>
</feature>
<protein>
    <recommendedName>
        <fullName evidence="4">Histone chaperone domain-containing protein</fullName>
    </recommendedName>
</protein>
<evidence type="ECO:0008006" key="4">
    <source>
        <dbReference type="Google" id="ProtNLM"/>
    </source>
</evidence>
<evidence type="ECO:0000313" key="2">
    <source>
        <dbReference type="EMBL" id="EKD15238.1"/>
    </source>
</evidence>
<proteinExistence type="predicted"/>
<evidence type="ECO:0000256" key="1">
    <source>
        <dbReference type="SAM" id="MobiDB-lite"/>
    </source>
</evidence>
<dbReference type="OMA" id="MDNDYKS"/>
<dbReference type="EMBL" id="JH921442">
    <property type="protein sequence ID" value="EKD15238.1"/>
    <property type="molecule type" value="Genomic_DNA"/>
</dbReference>
<feature type="compositionally biased region" description="Low complexity" evidence="1">
    <location>
        <begin position="88"/>
        <end position="98"/>
    </location>
</feature>
<sequence length="98" mass="10445">MSSQDIPRGDAQDNDYVSRPGQKEAGIPVQSDDAPVEDPIDPETADSDEQLEVRDDNEAIDESNIIEGKTRGAKPSGSYREPGDEEGLPGPEDGTSST</sequence>
<organism evidence="2 3">
    <name type="scientific">Marssonina brunnea f. sp. multigermtubi (strain MB_m1)</name>
    <name type="common">Marssonina leaf spot fungus</name>
    <dbReference type="NCBI Taxonomy" id="1072389"/>
    <lineage>
        <taxon>Eukaryota</taxon>
        <taxon>Fungi</taxon>
        <taxon>Dikarya</taxon>
        <taxon>Ascomycota</taxon>
        <taxon>Pezizomycotina</taxon>
        <taxon>Leotiomycetes</taxon>
        <taxon>Helotiales</taxon>
        <taxon>Drepanopezizaceae</taxon>
        <taxon>Drepanopeziza</taxon>
    </lineage>
</organism>
<feature type="compositionally biased region" description="Acidic residues" evidence="1">
    <location>
        <begin position="34"/>
        <end position="50"/>
    </location>
</feature>
<dbReference type="HOGENOM" id="CLU_139257_2_0_1"/>
<dbReference type="InParanoid" id="K1X3G0"/>
<dbReference type="eggNOG" id="ENOG502S854">
    <property type="taxonomic scope" value="Eukaryota"/>
</dbReference>
<dbReference type="KEGG" id="mbe:MBM_06454"/>
<keyword evidence="3" id="KW-1185">Reference proteome</keyword>
<dbReference type="AlphaFoldDB" id="K1X3G0"/>
<gene>
    <name evidence="2" type="ORF">MBM_06454</name>
</gene>
<evidence type="ECO:0000313" key="3">
    <source>
        <dbReference type="Proteomes" id="UP000006753"/>
    </source>
</evidence>
<name>K1X3G0_MARBU</name>